<keyword evidence="1 5" id="KW-0328">Glycosyltransferase</keyword>
<accession>A0A1M4WQM0</accession>
<dbReference type="GO" id="GO:0071555">
    <property type="term" value="P:cell wall organization"/>
    <property type="evidence" value="ECO:0007669"/>
    <property type="project" value="UniProtKB-KW"/>
</dbReference>
<dbReference type="PANTHER" id="PTHR34136">
    <property type="match status" value="1"/>
</dbReference>
<dbReference type="EMBL" id="FQUW01000009">
    <property type="protein sequence ID" value="SHE83467.1"/>
    <property type="molecule type" value="Genomic_DNA"/>
</dbReference>
<dbReference type="RefSeq" id="WP_073163491.1">
    <property type="nucleotide sequence ID" value="NZ_FQUW01000009.1"/>
</dbReference>
<evidence type="ECO:0000256" key="5">
    <source>
        <dbReference type="HAMAP-Rule" id="MF_02070"/>
    </source>
</evidence>
<evidence type="ECO:0000256" key="1">
    <source>
        <dbReference type="ARBA" id="ARBA00022676"/>
    </source>
</evidence>
<dbReference type="EC" id="2.4.1.187" evidence="5"/>
<keyword evidence="8" id="KW-1185">Reference proteome</keyword>
<keyword evidence="3 5" id="KW-0777">Teichoic acid biosynthesis</keyword>
<comment type="similarity">
    <text evidence="5">Belongs to the glycosyltransferase 26 family. TagA/TarA subfamily.</text>
</comment>
<proteinExistence type="inferred from homology"/>
<evidence type="ECO:0000256" key="4">
    <source>
        <dbReference type="ARBA" id="ARBA00023316"/>
    </source>
</evidence>
<keyword evidence="2 5" id="KW-0808">Transferase</keyword>
<evidence type="ECO:0000256" key="3">
    <source>
        <dbReference type="ARBA" id="ARBA00022944"/>
    </source>
</evidence>
<dbReference type="GO" id="GO:0047244">
    <property type="term" value="F:N-acetylglucosaminyldiphosphoundecaprenol N-acetyl-beta-D-mannosaminyltransferase activity"/>
    <property type="evidence" value="ECO:0007669"/>
    <property type="project" value="UniProtKB-UniRule"/>
</dbReference>
<dbReference type="HAMAP" id="MF_02070">
    <property type="entry name" value="TagA_TarA"/>
    <property type="match status" value="1"/>
</dbReference>
<dbReference type="AlphaFoldDB" id="A0A1M4WQM0"/>
<comment type="pathway">
    <text evidence="5">Cell wall biogenesis; teichoic acid biosynthesis.</text>
</comment>
<comment type="function">
    <text evidence="5">Catalyzes the conversion of GlcNAc-PP-undecaprenol into ManNAc-GlcNAc-PP-undecaprenol, the first committed lipid intermediate in the de novo synthesis of teichoic acid.</text>
</comment>
<evidence type="ECO:0000256" key="2">
    <source>
        <dbReference type="ARBA" id="ARBA00022679"/>
    </source>
</evidence>
<dbReference type="NCBIfam" id="TIGR00696">
    <property type="entry name" value="wecG_tagA_cpsF"/>
    <property type="match status" value="1"/>
</dbReference>
<evidence type="ECO:0000313" key="8">
    <source>
        <dbReference type="Proteomes" id="UP000184196"/>
    </source>
</evidence>
<dbReference type="PANTHER" id="PTHR34136:SF1">
    <property type="entry name" value="UDP-N-ACETYL-D-MANNOSAMINURONIC ACID TRANSFERASE"/>
    <property type="match status" value="1"/>
</dbReference>
<dbReference type="OrthoDB" id="9771846at2"/>
<protein>
    <recommendedName>
        <fullName evidence="5">N-acetylglucosaminyldiphosphoundecaprenol N-acetyl-beta-D-mannosaminyltransferase</fullName>
        <ecNumber evidence="5">2.4.1.187</ecNumber>
    </recommendedName>
    <alternativeName>
        <fullName evidence="5">N-acetylmannosaminyltransferase</fullName>
    </alternativeName>
    <alternativeName>
        <fullName evidence="5">UDP-N-acetylmannosamine transferase</fullName>
    </alternativeName>
    <alternativeName>
        <fullName evidence="5">UDP-N-acetylmannosamine:N-acetylglucosaminyl pyrophosphorylundecaprenol N-acetylmannosaminyltransferase</fullName>
    </alternativeName>
</protein>
<evidence type="ECO:0000313" key="7">
    <source>
        <dbReference type="EMBL" id="SHE83467.1"/>
    </source>
</evidence>
<keyword evidence="4 5" id="KW-0961">Cell wall biogenesis/degradation</keyword>
<reference evidence="8" key="1">
    <citation type="submission" date="2016-11" db="EMBL/GenBank/DDBJ databases">
        <authorList>
            <person name="Varghese N."/>
            <person name="Submissions S."/>
        </authorList>
    </citation>
    <scope>NUCLEOTIDE SEQUENCE [LARGE SCALE GENOMIC DNA]</scope>
    <source>
        <strain evidence="8">DSM 11792</strain>
    </source>
</reference>
<dbReference type="CDD" id="cd06533">
    <property type="entry name" value="Glyco_transf_WecG_TagA"/>
    <property type="match status" value="1"/>
</dbReference>
<evidence type="ECO:0000256" key="6">
    <source>
        <dbReference type="SAM" id="MobiDB-lite"/>
    </source>
</evidence>
<comment type="catalytic activity">
    <reaction evidence="5">
        <text>UDP-N-acetyl-alpha-D-mannosamine + N-acetyl-alpha-D-glucosaminyl-di-trans,octa-cis-undecaprenyl diphosphate = N-acetyl-beta-D-mannosaminyl-(1-&gt;4)-N-acetyl-alpha-D-glucosaminyl di-trans,octa-cis-undecaprenyl diphosphate + UDP + H(+)</text>
        <dbReference type="Rhea" id="RHEA:16053"/>
        <dbReference type="ChEBI" id="CHEBI:15378"/>
        <dbReference type="ChEBI" id="CHEBI:58223"/>
        <dbReference type="ChEBI" id="CHEBI:62959"/>
        <dbReference type="ChEBI" id="CHEBI:68623"/>
        <dbReference type="ChEBI" id="CHEBI:132210"/>
        <dbReference type="EC" id="2.4.1.187"/>
    </reaction>
</comment>
<feature type="region of interest" description="Disordered" evidence="6">
    <location>
        <begin position="155"/>
        <end position="176"/>
    </location>
</feature>
<dbReference type="UniPathway" id="UPA00632"/>
<dbReference type="InterPro" id="IPR034714">
    <property type="entry name" value="TagA_TarA"/>
</dbReference>
<dbReference type="GO" id="GO:0019350">
    <property type="term" value="P:teichoic acid biosynthetic process"/>
    <property type="evidence" value="ECO:0007669"/>
    <property type="project" value="UniProtKB-UniRule"/>
</dbReference>
<dbReference type="Pfam" id="PF03808">
    <property type="entry name" value="Glyco_tran_WecG"/>
    <property type="match status" value="1"/>
</dbReference>
<feature type="compositionally biased region" description="Basic and acidic residues" evidence="6">
    <location>
        <begin position="166"/>
        <end position="176"/>
    </location>
</feature>
<gene>
    <name evidence="7" type="ORF">SAMN02745218_00894</name>
</gene>
<name>A0A1M4WQM0_9FIRM</name>
<dbReference type="InterPro" id="IPR004629">
    <property type="entry name" value="WecG_TagA_CpsF"/>
</dbReference>
<dbReference type="Proteomes" id="UP000184196">
    <property type="component" value="Unassembled WGS sequence"/>
</dbReference>
<organism evidence="7 8">
    <name type="scientific">Desulfofundulus australicus DSM 11792</name>
    <dbReference type="NCBI Taxonomy" id="1121425"/>
    <lineage>
        <taxon>Bacteria</taxon>
        <taxon>Bacillati</taxon>
        <taxon>Bacillota</taxon>
        <taxon>Clostridia</taxon>
        <taxon>Eubacteriales</taxon>
        <taxon>Peptococcaceae</taxon>
        <taxon>Desulfofundulus</taxon>
    </lineage>
</organism>
<sequence>MHINLLGARVDAVDLAGAVEKVAAFVAAGHPHQVITLNPEILYRAQKEPELLDLINRADLVTADGIGIVWAAKVAGTPVPERVTGIDLMLALVERAAREGWRIFLLGAAPGVAEEAARRLREKHPGLVVAGTQHGYFRPGAGEAGGEAAFTAPGRAPVASSGDGGRPGEPRVPTEGEVVEQIRRARPDLLFVALGAPKQEQFIDRYKEVLGVPVAMGVGGSFDVIAGRVARAPEWMRRLHLEWLGRLIREPRRWRRMLVLPRFAWLVWRRARQAGR</sequence>